<dbReference type="InterPro" id="IPR035959">
    <property type="entry name" value="RutC-like_sf"/>
</dbReference>
<dbReference type="PANTHER" id="PTHR11803">
    <property type="entry name" value="2-IMINOBUTANOATE/2-IMINOPROPANOATE DEAMINASE RIDA"/>
    <property type="match status" value="1"/>
</dbReference>
<comment type="caution">
    <text evidence="2">The sequence shown here is derived from an EMBL/GenBank/DDBJ whole genome shotgun (WGS) entry which is preliminary data.</text>
</comment>
<dbReference type="AlphaFoldDB" id="A0A5R8WLI1"/>
<dbReference type="OrthoDB" id="881979at2"/>
<dbReference type="Pfam" id="PF01042">
    <property type="entry name" value="Ribonuc_L-PSP"/>
    <property type="match status" value="1"/>
</dbReference>
<accession>A0A5R8WLI1</accession>
<dbReference type="Gene3D" id="3.30.1330.40">
    <property type="entry name" value="RutC-like"/>
    <property type="match status" value="1"/>
</dbReference>
<dbReference type="Proteomes" id="UP000305517">
    <property type="component" value="Unassembled WGS sequence"/>
</dbReference>
<dbReference type="GO" id="GO:0019239">
    <property type="term" value="F:deaminase activity"/>
    <property type="evidence" value="ECO:0007669"/>
    <property type="project" value="TreeGrafter"/>
</dbReference>
<dbReference type="EMBL" id="VAJM01000010">
    <property type="protein sequence ID" value="TLM90030.1"/>
    <property type="molecule type" value="Genomic_DNA"/>
</dbReference>
<sequence>MEKQALNPWRWQDNFNFSQAVEVSGGTQTLYCAGQAAISAEGQPLHPDDMAAQLRLALANLETVLHQGRYDWPHVVRLTVYTVDFDRLFQHYGLLEAKLVNVHPKPVINLLGVNRLVFPELLVEIEATAVR</sequence>
<keyword evidence="3" id="KW-1185">Reference proteome</keyword>
<reference evidence="2 3" key="1">
    <citation type="submission" date="2019-05" db="EMBL/GenBank/DDBJ databases">
        <title>Hymenobacter edaphi sp. nov., isolated from abandoned arsenic-contaminated farmland soil.</title>
        <authorList>
            <person name="Nie L."/>
        </authorList>
    </citation>
    <scope>NUCLEOTIDE SEQUENCE [LARGE SCALE GENOMIC DNA]</scope>
    <source>
        <strain evidence="2 3">1-3-3-8</strain>
    </source>
</reference>
<protein>
    <submittedName>
        <fullName evidence="2">RidA family protein</fullName>
    </submittedName>
</protein>
<dbReference type="CDD" id="cd00448">
    <property type="entry name" value="YjgF_YER057c_UK114_family"/>
    <property type="match status" value="1"/>
</dbReference>
<dbReference type="RefSeq" id="WP_138080030.1">
    <property type="nucleotide sequence ID" value="NZ_VAJM01000010.1"/>
</dbReference>
<proteinExistence type="inferred from homology"/>
<dbReference type="PANTHER" id="PTHR11803:SF58">
    <property type="entry name" value="PROTEIN HMF1-RELATED"/>
    <property type="match status" value="1"/>
</dbReference>
<name>A0A5R8WLI1_9BACT</name>
<evidence type="ECO:0000256" key="1">
    <source>
        <dbReference type="ARBA" id="ARBA00010552"/>
    </source>
</evidence>
<gene>
    <name evidence="2" type="ORF">FDY95_18595</name>
</gene>
<organism evidence="2 3">
    <name type="scientific">Hymenobacter jeollabukensis</name>
    <dbReference type="NCBI Taxonomy" id="2025313"/>
    <lineage>
        <taxon>Bacteria</taxon>
        <taxon>Pseudomonadati</taxon>
        <taxon>Bacteroidota</taxon>
        <taxon>Cytophagia</taxon>
        <taxon>Cytophagales</taxon>
        <taxon>Hymenobacteraceae</taxon>
        <taxon>Hymenobacter</taxon>
    </lineage>
</organism>
<dbReference type="SUPFAM" id="SSF55298">
    <property type="entry name" value="YjgF-like"/>
    <property type="match status" value="1"/>
</dbReference>
<evidence type="ECO:0000313" key="3">
    <source>
        <dbReference type="Proteomes" id="UP000305517"/>
    </source>
</evidence>
<evidence type="ECO:0000313" key="2">
    <source>
        <dbReference type="EMBL" id="TLM90030.1"/>
    </source>
</evidence>
<comment type="similarity">
    <text evidence="1">Belongs to the RutC family.</text>
</comment>
<dbReference type="GO" id="GO:0005829">
    <property type="term" value="C:cytosol"/>
    <property type="evidence" value="ECO:0007669"/>
    <property type="project" value="TreeGrafter"/>
</dbReference>
<dbReference type="InterPro" id="IPR006175">
    <property type="entry name" value="YjgF/YER057c/UK114"/>
</dbReference>